<dbReference type="Proteomes" id="UP000004738">
    <property type="component" value="Unassembled WGS sequence"/>
</dbReference>
<evidence type="ECO:0000313" key="4">
    <source>
        <dbReference type="Proteomes" id="UP000004738"/>
    </source>
</evidence>
<organism evidence="3 4">
    <name type="scientific">Solibacillus isronensis B3W22</name>
    <dbReference type="NCBI Taxonomy" id="1224748"/>
    <lineage>
        <taxon>Bacteria</taxon>
        <taxon>Bacillati</taxon>
        <taxon>Bacillota</taxon>
        <taxon>Bacilli</taxon>
        <taxon>Bacillales</taxon>
        <taxon>Caryophanaceae</taxon>
        <taxon>Solibacillus</taxon>
    </lineage>
</organism>
<keyword evidence="4" id="KW-1185">Reference proteome</keyword>
<dbReference type="PATRIC" id="fig|1224748.3.peg.74"/>
<dbReference type="AlphaFoldDB" id="K1KWA5"/>
<dbReference type="EMBL" id="AMCK01000001">
    <property type="protein sequence ID" value="EKB46786.1"/>
    <property type="molecule type" value="Genomic_DNA"/>
</dbReference>
<dbReference type="InterPro" id="IPR050922">
    <property type="entry name" value="LytR/CpsA/Psr_CW_biosynth"/>
</dbReference>
<protein>
    <submittedName>
        <fullName evidence="3">Membrane-bound protein lytR</fullName>
    </submittedName>
</protein>
<dbReference type="PANTHER" id="PTHR33392">
    <property type="entry name" value="POLYISOPRENYL-TEICHOIC ACID--PEPTIDOGLYCAN TEICHOIC ACID TRANSFERASE TAGU"/>
    <property type="match status" value="1"/>
</dbReference>
<feature type="domain" description="Cell envelope-related transcriptional attenuator" evidence="2">
    <location>
        <begin position="78"/>
        <end position="220"/>
    </location>
</feature>
<dbReference type="Gene3D" id="3.40.630.190">
    <property type="entry name" value="LCP protein"/>
    <property type="match status" value="1"/>
</dbReference>
<name>K1KWA5_9BACL</name>
<dbReference type="PANTHER" id="PTHR33392:SF6">
    <property type="entry name" value="POLYISOPRENYL-TEICHOIC ACID--PEPTIDOGLYCAN TEICHOIC ACID TRANSFERASE TAGU"/>
    <property type="match status" value="1"/>
</dbReference>
<evidence type="ECO:0000313" key="3">
    <source>
        <dbReference type="EMBL" id="EKB46786.1"/>
    </source>
</evidence>
<proteinExistence type="inferred from homology"/>
<reference evidence="3 4" key="1">
    <citation type="journal article" date="2012" name="J. Bacteriol.">
        <title>Draft Genome Sequence of Bacillus isronensis Strain B3W22, Isolated from the Upper Atmosphere.</title>
        <authorList>
            <person name="Shivaji S."/>
            <person name="Ara S."/>
            <person name="Singh S.K."/>
            <person name="Bandi S."/>
            <person name="Singh A."/>
            <person name="Pinnaka A.K."/>
        </authorList>
    </citation>
    <scope>NUCLEOTIDE SEQUENCE [LARGE SCALE GENOMIC DNA]</scope>
    <source>
        <strain evidence="3 4">B3W22</strain>
    </source>
</reference>
<evidence type="ECO:0000259" key="2">
    <source>
        <dbReference type="Pfam" id="PF03816"/>
    </source>
</evidence>
<comment type="caution">
    <text evidence="3">The sequence shown here is derived from an EMBL/GenBank/DDBJ whole genome shotgun (WGS) entry which is preliminary data.</text>
</comment>
<accession>K1KWA5</accession>
<comment type="similarity">
    <text evidence="1">Belongs to the LytR/CpsA/Psr (LCP) family.</text>
</comment>
<dbReference type="InterPro" id="IPR004474">
    <property type="entry name" value="LytR_CpsA_psr"/>
</dbReference>
<gene>
    <name evidence="3" type="primary">lytR_1</name>
    <name evidence="3" type="ORF">B857_00075</name>
</gene>
<dbReference type="Pfam" id="PF03816">
    <property type="entry name" value="LytR_cpsA_psr"/>
    <property type="match status" value="1"/>
</dbReference>
<dbReference type="RefSeq" id="WP_008403185.1">
    <property type="nucleotide sequence ID" value="NZ_AMCK01000001.1"/>
</dbReference>
<evidence type="ECO:0000256" key="1">
    <source>
        <dbReference type="ARBA" id="ARBA00006068"/>
    </source>
</evidence>
<sequence length="302" mass="34467">MKNVWKWLISIVLVLCGGSLILLVKVYGDIKSTADEIYTPIGERVPDIRTEPVDITVKKEPISALILGVDERDSDGGRSDTMIVLTVNPSLETTKMISIPRDTYTEIIGKGFKDKINHAYSFGGMEMSVKTVENLLNIPIDYVVKVNMESFVDIIDIIGGITVLNTFAFNYDGENFPTGKLEMDGDKSLKYVRMRYDDPSGDFGRQNRQKQVIQGVIQESLSLNTIWNYKSIFKAIEKNIELNVVFEDFLRIRKNYGDSLKQIEQLYISNGSSMMKNQIYYYLPNESELQDIQQNLQEHMEI</sequence>
<dbReference type="NCBIfam" id="TIGR00350">
    <property type="entry name" value="lytR_cpsA_psr"/>
    <property type="match status" value="1"/>
</dbReference>